<dbReference type="VEuPathDB" id="FungiDB:yc1106_03321"/>
<dbReference type="FunFam" id="3.10.260.10:FF:000002">
    <property type="entry name" value="APSES transcription factor, putative"/>
    <property type="match status" value="1"/>
</dbReference>
<keyword evidence="2" id="KW-0183">Conidiation</keyword>
<dbReference type="GO" id="GO:0044820">
    <property type="term" value="P:mitotic telomere tethering at nuclear periphery"/>
    <property type="evidence" value="ECO:0007669"/>
    <property type="project" value="TreeGrafter"/>
</dbReference>
<protein>
    <recommendedName>
        <fullName evidence="4">HTH APSES-type domain-containing protein</fullName>
    </recommendedName>
</protein>
<dbReference type="OrthoDB" id="5346159at2759"/>
<dbReference type="GO" id="GO:0048315">
    <property type="term" value="P:conidium formation"/>
    <property type="evidence" value="ECO:0007669"/>
    <property type="project" value="UniProtKB-KW"/>
</dbReference>
<dbReference type="Gene3D" id="3.10.260.10">
    <property type="entry name" value="Transcription regulator HTH, APSES-type DNA-binding domain"/>
    <property type="match status" value="1"/>
</dbReference>
<dbReference type="GO" id="GO:1990862">
    <property type="term" value="C:nuclear membrane complex Bqt3-Bqt4"/>
    <property type="evidence" value="ECO:0007669"/>
    <property type="project" value="InterPro"/>
</dbReference>
<dbReference type="PANTHER" id="PTHR38044:SF1">
    <property type="entry name" value="BOUQUET FORMATION PROTEIN 4"/>
    <property type="match status" value="1"/>
</dbReference>
<evidence type="ECO:0000313" key="6">
    <source>
        <dbReference type="Proteomes" id="UP001056012"/>
    </source>
</evidence>
<dbReference type="SUPFAM" id="SSF54616">
    <property type="entry name" value="DNA-binding domain of Mlu1-box binding protein MBP1"/>
    <property type="match status" value="1"/>
</dbReference>
<dbReference type="AlphaFoldDB" id="A0A9Q8Z4D5"/>
<feature type="domain" description="HTH APSES-type" evidence="4">
    <location>
        <begin position="66"/>
        <end position="176"/>
    </location>
</feature>
<accession>A0A9Q8Z4D5</accession>
<evidence type="ECO:0000256" key="1">
    <source>
        <dbReference type="ARBA" id="ARBA00022969"/>
    </source>
</evidence>
<reference evidence="5" key="1">
    <citation type="submission" date="2021-12" db="EMBL/GenBank/DDBJ databases">
        <title>Curvularia clavata genome.</title>
        <authorList>
            <person name="Cao Y."/>
        </authorList>
    </citation>
    <scope>NUCLEOTIDE SEQUENCE</scope>
    <source>
        <strain evidence="5">Yc1106</strain>
    </source>
</reference>
<feature type="compositionally biased region" description="Polar residues" evidence="3">
    <location>
        <begin position="257"/>
        <end position="275"/>
    </location>
</feature>
<dbReference type="SMART" id="SM01252">
    <property type="entry name" value="KilA-N"/>
    <property type="match status" value="1"/>
</dbReference>
<evidence type="ECO:0000256" key="3">
    <source>
        <dbReference type="SAM" id="MobiDB-lite"/>
    </source>
</evidence>
<dbReference type="InterPro" id="IPR037548">
    <property type="entry name" value="Bqt4"/>
</dbReference>
<dbReference type="InterPro" id="IPR018004">
    <property type="entry name" value="KilA/APSES_HTH"/>
</dbReference>
<dbReference type="PANTHER" id="PTHR38044">
    <property type="entry name" value="BOUQUET FORMATION PROTEIN 4"/>
    <property type="match status" value="1"/>
</dbReference>
<keyword evidence="1" id="KW-0749">Sporulation</keyword>
<feature type="region of interest" description="Disordered" evidence="3">
    <location>
        <begin position="203"/>
        <end position="239"/>
    </location>
</feature>
<dbReference type="GO" id="GO:0003677">
    <property type="term" value="F:DNA binding"/>
    <property type="evidence" value="ECO:0007669"/>
    <property type="project" value="InterPro"/>
</dbReference>
<name>A0A9Q8Z4D5_CURCL</name>
<feature type="region of interest" description="Disordered" evidence="3">
    <location>
        <begin position="257"/>
        <end position="276"/>
    </location>
</feature>
<gene>
    <name evidence="5" type="ORF">yc1106_03321</name>
</gene>
<dbReference type="EMBL" id="CP089275">
    <property type="protein sequence ID" value="USP76047.1"/>
    <property type="molecule type" value="Genomic_DNA"/>
</dbReference>
<dbReference type="GO" id="GO:0030435">
    <property type="term" value="P:sporulation resulting in formation of a cellular spore"/>
    <property type="evidence" value="ECO:0007669"/>
    <property type="project" value="UniProtKB-KW"/>
</dbReference>
<organism evidence="5 6">
    <name type="scientific">Curvularia clavata</name>
    <dbReference type="NCBI Taxonomy" id="95742"/>
    <lineage>
        <taxon>Eukaryota</taxon>
        <taxon>Fungi</taxon>
        <taxon>Dikarya</taxon>
        <taxon>Ascomycota</taxon>
        <taxon>Pezizomycotina</taxon>
        <taxon>Dothideomycetes</taxon>
        <taxon>Pleosporomycetidae</taxon>
        <taxon>Pleosporales</taxon>
        <taxon>Pleosporineae</taxon>
        <taxon>Pleosporaceae</taxon>
        <taxon>Curvularia</taxon>
    </lineage>
</organism>
<keyword evidence="6" id="KW-1185">Reference proteome</keyword>
<dbReference type="InterPro" id="IPR036887">
    <property type="entry name" value="HTH_APSES_sf"/>
</dbReference>
<evidence type="ECO:0000313" key="5">
    <source>
        <dbReference type="EMBL" id="USP76047.1"/>
    </source>
</evidence>
<evidence type="ECO:0000259" key="4">
    <source>
        <dbReference type="PROSITE" id="PS51299"/>
    </source>
</evidence>
<sequence>MVVDRVLPERRNPLLEPTDSTAVEILIERRRLGQTNLGVKAGAAGITNATKPENMGTFDYAHLRVPLPKDLTGSGIFSRNRMAAYPESYFLMRRSSDGYISATGMFKAAFPWASLQEEELERKYQKTFPSAGAEEVAGSVWIAPEEALALSEEYSMRHWIEALLDPAPIEKGNKDKSNTHIQMPPRFDVKNAQPAVLPTPGLRATRARSARSVSPGKAMTPGRKYATPRKPRTTRSAAKPDADDVFRPIEAVTPSTALQNSIAKHSTPAESITSSVEGEVKEIEQEVEKALDAVTKPEPEREVQEGTVHIEVQQTVETNGDTEKTSTSVTVDVPHDHAALPEPEDPTAMIEEAKRMVAEAQRLEGGSPSLVARTTKRGIEDVLDEQDLAEERLNKLAKVAYTTEQKMTKEKVTRRALVGLGVMAAIGTAFQYFV</sequence>
<dbReference type="Proteomes" id="UP001056012">
    <property type="component" value="Chromosome 2"/>
</dbReference>
<dbReference type="GO" id="GO:0070197">
    <property type="term" value="P:meiotic attachment of telomere to nuclear envelope"/>
    <property type="evidence" value="ECO:0007669"/>
    <property type="project" value="InterPro"/>
</dbReference>
<proteinExistence type="predicted"/>
<dbReference type="InterPro" id="IPR003163">
    <property type="entry name" value="Tscrpt_reg_HTH_APSES-type"/>
</dbReference>
<dbReference type="PROSITE" id="PS51299">
    <property type="entry name" value="HTH_APSES"/>
    <property type="match status" value="1"/>
</dbReference>
<evidence type="ECO:0000256" key="2">
    <source>
        <dbReference type="ARBA" id="ARBA00023321"/>
    </source>
</evidence>